<evidence type="ECO:0000256" key="2">
    <source>
        <dbReference type="SAM" id="MobiDB-lite"/>
    </source>
</evidence>
<organism evidence="3 4">
    <name type="scientific">Erysiphe pulchra</name>
    <dbReference type="NCBI Taxonomy" id="225359"/>
    <lineage>
        <taxon>Eukaryota</taxon>
        <taxon>Fungi</taxon>
        <taxon>Dikarya</taxon>
        <taxon>Ascomycota</taxon>
        <taxon>Pezizomycotina</taxon>
        <taxon>Leotiomycetes</taxon>
        <taxon>Erysiphales</taxon>
        <taxon>Erysiphaceae</taxon>
        <taxon>Erysiphe</taxon>
    </lineage>
</organism>
<accession>A0A2S4PXA8</accession>
<evidence type="ECO:0000313" key="3">
    <source>
        <dbReference type="EMBL" id="POS86655.1"/>
    </source>
</evidence>
<dbReference type="GO" id="GO:0051726">
    <property type="term" value="P:regulation of cell cycle"/>
    <property type="evidence" value="ECO:0007669"/>
    <property type="project" value="TreeGrafter"/>
</dbReference>
<dbReference type="PANTHER" id="PTHR15154">
    <property type="entry name" value="HAMARTIN"/>
    <property type="match status" value="1"/>
</dbReference>
<dbReference type="InterPro" id="IPR007483">
    <property type="entry name" value="Hamartin"/>
</dbReference>
<feature type="compositionally biased region" description="Polar residues" evidence="2">
    <location>
        <begin position="459"/>
        <end position="468"/>
    </location>
</feature>
<dbReference type="SUPFAM" id="SSF48371">
    <property type="entry name" value="ARM repeat"/>
    <property type="match status" value="1"/>
</dbReference>
<name>A0A2S4PXA8_9PEZI</name>
<dbReference type="STRING" id="225359.A0A2S4PXA8"/>
<feature type="coiled-coil region" evidence="1">
    <location>
        <begin position="723"/>
        <end position="753"/>
    </location>
</feature>
<feature type="region of interest" description="Disordered" evidence="2">
    <location>
        <begin position="489"/>
        <end position="509"/>
    </location>
</feature>
<feature type="coiled-coil region" evidence="1">
    <location>
        <begin position="635"/>
        <end position="662"/>
    </location>
</feature>
<evidence type="ECO:0008006" key="5">
    <source>
        <dbReference type="Google" id="ProtNLM"/>
    </source>
</evidence>
<dbReference type="OrthoDB" id="6022054at2759"/>
<feature type="region of interest" description="Disordered" evidence="2">
    <location>
        <begin position="449"/>
        <end position="468"/>
    </location>
</feature>
<evidence type="ECO:0000256" key="1">
    <source>
        <dbReference type="SAM" id="Coils"/>
    </source>
</evidence>
<gene>
    <name evidence="3" type="ORF">EPUL_002331</name>
</gene>
<dbReference type="PANTHER" id="PTHR15154:SF2">
    <property type="entry name" value="HAMARTIN"/>
    <property type="match status" value="1"/>
</dbReference>
<comment type="caution">
    <text evidence="3">The sequence shown here is derived from an EMBL/GenBank/DDBJ whole genome shotgun (WGS) entry which is preliminary data.</text>
</comment>
<dbReference type="GO" id="GO:0032007">
    <property type="term" value="P:negative regulation of TOR signaling"/>
    <property type="evidence" value="ECO:0007669"/>
    <property type="project" value="TreeGrafter"/>
</dbReference>
<keyword evidence="4" id="KW-1185">Reference proteome</keyword>
<dbReference type="EMBL" id="PEDP01000280">
    <property type="protein sequence ID" value="POS86655.1"/>
    <property type="molecule type" value="Genomic_DNA"/>
</dbReference>
<dbReference type="Proteomes" id="UP000237438">
    <property type="component" value="Unassembled WGS sequence"/>
</dbReference>
<reference evidence="3 4" key="1">
    <citation type="submission" date="2017-10" db="EMBL/GenBank/DDBJ databases">
        <title>Development of genomic resources for the powdery mildew, Erysiphe pulchra.</title>
        <authorList>
            <person name="Wadl P.A."/>
            <person name="Mack B.M."/>
            <person name="Moore G."/>
            <person name="Beltz S.B."/>
        </authorList>
    </citation>
    <scope>NUCLEOTIDE SEQUENCE [LARGE SCALE GENOMIC DNA]</scope>
    <source>
        <strain evidence="3">Cflorida</strain>
    </source>
</reference>
<keyword evidence="1" id="KW-0175">Coiled coil</keyword>
<proteinExistence type="predicted"/>
<dbReference type="Pfam" id="PF04388">
    <property type="entry name" value="Hamartin"/>
    <property type="match status" value="1"/>
</dbReference>
<sequence>MSSGSLKDLTKAISKATPKLSLPLPTSLLEVISTYLERHASNDDLEFTNLQDELLAIYKSTILQYPSSLAAFLAILLRLKHLFPRTNRLLQWWDDILKPILINLGIQPKLADETRDILLDTLVYDEDDSEGKCLENVKATSFCVAEILLSSWLSRIKQADDEFNDHAGYVARHIQLILIEYGKKRPKDFLIVLNKSFIRPESRIFSLSLLCSFLRHPPPHLHQMLLTPLFVNLLRCLQFDTSTRAVSLAMTALVMFLPHIPCTLSQHLPALFSIYTRMLFWDRVRKAENFSLSEVKKIKSNINENDWIKLPHLLDSNDESIPELLQYFTFLYGLYPINFINYIHNTQQYLGHAFNLETELDIQPMEVRQRSEPFRQVHLLHPNFFTYTIASELCDDNRWIKSDAADVVAECMALYISSEDFGENSLQLNTIKFDTDVTVRSQYEDNLLPSQTEWHEPQQTDQSTNPIAPQKRISLSSLSLHSVRDSQAIKFSDTSSTPETISLDAHPGPSRYHRTINKLSPTIFHKHNMLRSVQNTSVTSLTLSNQNDSQFDSFPTPLNQDYIAPSPFLYTKPVEPLTSDMRVAYLYREIQLLRNVLNFERYLKQQHLSHIGKLRRKHIREARNEAETQTILTSNRSLQLKLQEAKRLITQLRKEAEKSKSHWRQWEAELSFKLRSLREEQKIWVDKRQEMGKELESLKANEAVMRRIILKLEADELKEKQKASHVQSNIEELERLRNKIQELELRVRIYEVNEQTAKAAKEDDNLTRAHIVMLEEQLKSRDQELLDARKLFDREMSDINKQVQSKNVPPKFEEHAFQKMIDGALDVSRTRINELQKRYSNLLIRYSKLQDQYYNLHDKNDDSFKIDEVLRSKSDRGSSSSPLDFGSRQ</sequence>
<dbReference type="InterPro" id="IPR016024">
    <property type="entry name" value="ARM-type_fold"/>
</dbReference>
<feature type="non-terminal residue" evidence="3">
    <location>
        <position position="889"/>
    </location>
</feature>
<protein>
    <recommendedName>
        <fullName evidence="5">Tuberous sclerosis 1</fullName>
    </recommendedName>
</protein>
<dbReference type="GO" id="GO:0033596">
    <property type="term" value="C:TSC1-TSC2 complex"/>
    <property type="evidence" value="ECO:0007669"/>
    <property type="project" value="TreeGrafter"/>
</dbReference>
<evidence type="ECO:0000313" key="4">
    <source>
        <dbReference type="Proteomes" id="UP000237438"/>
    </source>
</evidence>
<dbReference type="AlphaFoldDB" id="A0A2S4PXA8"/>